<name>A0A5J4WXQ7_9EUKA</name>
<accession>A0A5J4WXQ7</accession>
<dbReference type="EMBL" id="SNRW01000809">
    <property type="protein sequence ID" value="KAA6399155.1"/>
    <property type="molecule type" value="Genomic_DNA"/>
</dbReference>
<evidence type="ECO:0008006" key="3">
    <source>
        <dbReference type="Google" id="ProtNLM"/>
    </source>
</evidence>
<dbReference type="AlphaFoldDB" id="A0A5J4WXQ7"/>
<dbReference type="InterPro" id="IPR043136">
    <property type="entry name" value="B30.2/SPRY_sf"/>
</dbReference>
<sequence length="345" mass="39916">MSNRFISQVNISSLTPEKAIILQKFEFTEIKELIEEISTKEGPEEKVALRKLISYMEDDIGLCMEINELTNFKTIAHDILECDQDLELKQLLDRALVLLDEHKPTIPFDAESLLDHFRPILLKENRLQRLANSNIVKSRNSNWHICPFDPVITVPGARIRPITLEKVRRKPVQKQMLIPQFTDEAGIVFCELIFSNAMLNDQNTMRIGILDADLPMTDSTTFVAGKDKGGISYDNSGSIWINGKWDDPIDPRDKWDRGMHIGMEVNMNETPRALRFFVEGRQITRYVTNIPERIRFFATPIMMYDSFQVQSILRLKQPKGQRREGDIAFIANEEFFDYTTGMDNR</sequence>
<dbReference type="Proteomes" id="UP000324800">
    <property type="component" value="Unassembled WGS sequence"/>
</dbReference>
<gene>
    <name evidence="1" type="ORF">EZS28_005318</name>
</gene>
<organism evidence="1 2">
    <name type="scientific">Streblomastix strix</name>
    <dbReference type="NCBI Taxonomy" id="222440"/>
    <lineage>
        <taxon>Eukaryota</taxon>
        <taxon>Metamonada</taxon>
        <taxon>Preaxostyla</taxon>
        <taxon>Oxymonadida</taxon>
        <taxon>Streblomastigidae</taxon>
        <taxon>Streblomastix</taxon>
    </lineage>
</organism>
<dbReference type="Gene3D" id="2.60.120.920">
    <property type="match status" value="1"/>
</dbReference>
<reference evidence="1 2" key="1">
    <citation type="submission" date="2019-03" db="EMBL/GenBank/DDBJ databases">
        <title>Single cell metagenomics reveals metabolic interactions within the superorganism composed of flagellate Streblomastix strix and complex community of Bacteroidetes bacteria on its surface.</title>
        <authorList>
            <person name="Treitli S.C."/>
            <person name="Kolisko M."/>
            <person name="Husnik F."/>
            <person name="Keeling P."/>
            <person name="Hampl V."/>
        </authorList>
    </citation>
    <scope>NUCLEOTIDE SEQUENCE [LARGE SCALE GENOMIC DNA]</scope>
    <source>
        <strain evidence="1">ST1C</strain>
    </source>
</reference>
<evidence type="ECO:0000313" key="2">
    <source>
        <dbReference type="Proteomes" id="UP000324800"/>
    </source>
</evidence>
<evidence type="ECO:0000313" key="1">
    <source>
        <dbReference type="EMBL" id="KAA6399155.1"/>
    </source>
</evidence>
<proteinExistence type="predicted"/>
<comment type="caution">
    <text evidence="1">The sequence shown here is derived from an EMBL/GenBank/DDBJ whole genome shotgun (WGS) entry which is preliminary data.</text>
</comment>
<protein>
    <recommendedName>
        <fullName evidence="3">SPRY domain-containing protein</fullName>
    </recommendedName>
</protein>